<evidence type="ECO:0000313" key="1">
    <source>
        <dbReference type="EMBL" id="EPQ64420.1"/>
    </source>
</evidence>
<reference evidence="2" key="3">
    <citation type="submission" date="2018-07" db="EMBL/GenBank/DDBJ databases">
        <authorList>
            <person name="Quirk P.G."/>
            <person name="Krulwich T.A."/>
        </authorList>
    </citation>
    <scope>NUCLEOTIDE SEQUENCE</scope>
    <source>
        <strain evidence="2">96224</strain>
    </source>
</reference>
<proteinExistence type="predicted"/>
<organism evidence="2">
    <name type="scientific">Blumeria graminis f. sp. tritici 96224</name>
    <dbReference type="NCBI Taxonomy" id="1268274"/>
    <lineage>
        <taxon>Eukaryota</taxon>
        <taxon>Fungi</taxon>
        <taxon>Dikarya</taxon>
        <taxon>Ascomycota</taxon>
        <taxon>Pezizomycotina</taxon>
        <taxon>Leotiomycetes</taxon>
        <taxon>Erysiphales</taxon>
        <taxon>Erysiphaceae</taxon>
        <taxon>Blumeria</taxon>
    </lineage>
</organism>
<accession>A0A061HLZ5</accession>
<reference evidence="1" key="2">
    <citation type="submission" date="2013-01" db="EMBL/GenBank/DDBJ databases">
        <title>The wheat powdery mildew genome reveals unique evolution of an obligate biotroph.</title>
        <authorList>
            <person name="Oberhaensli S."/>
            <person name="Wicker T."/>
            <person name="Keller B."/>
        </authorList>
    </citation>
    <scope>NUCLEOTIDE SEQUENCE</scope>
    <source>
        <strain evidence="1">96224</strain>
    </source>
</reference>
<protein>
    <submittedName>
        <fullName evidence="2">BgtAc-31206</fullName>
    </submittedName>
</protein>
<dbReference type="HOGENOM" id="CLU_2249658_0_0_1"/>
<dbReference type="EMBL" id="UIGY01000093">
    <property type="protein sequence ID" value="SUZ10701.1"/>
    <property type="molecule type" value="Genomic_DNA"/>
</dbReference>
<sequence length="104" mass="11499">MTQDTLHGLTWPDRNYPVMARLQDGWMHGGGVSHSAGGRQLIGDTRNARAIRPTPRTKQKGLTTNQLTGICGEGDDKVIVNVVSKKVVSENIIQPRLIHFEELI</sequence>
<gene>
    <name evidence="1" type="ORF">BGT96224_Ac31206</name>
    <name evidence="2" type="ORF">BGT96224V2_LOCUS3865</name>
</gene>
<feature type="non-terminal residue" evidence="2">
    <location>
        <position position="104"/>
    </location>
</feature>
<reference evidence="3" key="1">
    <citation type="journal article" date="2013" name="Nat. Genet.">
        <title>The wheat powdery mildew genome shows the unique evolution of an obligate biotroph.</title>
        <authorList>
            <person name="Wicker T."/>
            <person name="Oberhaensli S."/>
            <person name="Parlange F."/>
            <person name="Buchmann J.P."/>
            <person name="Shatalina M."/>
            <person name="Roffler S."/>
            <person name="Ben-David R."/>
            <person name="Dolezel J."/>
            <person name="Simkova H."/>
            <person name="Schulze-Lefert P."/>
            <person name="Spanu P.D."/>
            <person name="Bruggmann R."/>
            <person name="Amselem J."/>
            <person name="Quesneville H."/>
            <person name="Ver Loren van Themaat E."/>
            <person name="Paape T."/>
            <person name="Shimizu K.K."/>
            <person name="Keller B."/>
        </authorList>
    </citation>
    <scope>NUCLEOTIDE SEQUENCE [LARGE SCALE GENOMIC DNA]</scope>
    <source>
        <strain evidence="3">96224</strain>
    </source>
</reference>
<evidence type="ECO:0000313" key="2">
    <source>
        <dbReference type="EMBL" id="SUZ10701.1"/>
    </source>
</evidence>
<name>A0A061HLZ5_BLUGR</name>
<dbReference type="EMBL" id="KE375066">
    <property type="protein sequence ID" value="EPQ64420.1"/>
    <property type="molecule type" value="Genomic_DNA"/>
</dbReference>
<dbReference type="Proteomes" id="UP000053110">
    <property type="component" value="Unassembled WGS sequence"/>
</dbReference>
<dbReference type="AlphaFoldDB" id="A0A061HLZ5"/>
<evidence type="ECO:0000313" key="3">
    <source>
        <dbReference type="Proteomes" id="UP000053110"/>
    </source>
</evidence>